<dbReference type="PANTHER" id="PTHR30290">
    <property type="entry name" value="PERIPLASMIC BINDING COMPONENT OF ABC TRANSPORTER"/>
    <property type="match status" value="1"/>
</dbReference>
<dbReference type="GO" id="GO:0030288">
    <property type="term" value="C:outer membrane-bounded periplasmic space"/>
    <property type="evidence" value="ECO:0007669"/>
    <property type="project" value="UniProtKB-ARBA"/>
</dbReference>
<sequence>MNTERRKLAQLLGIGATTLASSLPAHGRAQTARRDGGEVTFLLSSLESGWGLNERVDTYTGIVWGQIADKLVHVDARGHATGWIAERWDENPTQTEFVLHLKRGVTFSDGTPLDAAAVAANIELWAKGDPSRGVGRLGLFPSSTYTAAEAIDAHTLRVRFSAPTLGFIPTLGYHKAVLRAVSSLNLRPNELGNLTKQLGSGPFTVRSWQEGDNVVLVRRPDYNWGPSAIEHTGPASLERITFKVVRDASIRGSALQAGQADVVLNVAPQEFATLRGRGLKVVAPESLGFVSGFVVNTRAPHFSDVKVRQAVQHAINRQEILDTVFTSDWKPVTTFLQSNVPEAADLGALLAHDPAKSRRLLEEAGWRPGPDGIRVKDGQRLRFNLFASPWVSTSRQVDEVIAQQLRQVGISVNLQVVDISTYNARVRGNDNVPLIEISRSFLDAGVVGNILTSGPGGEDLFRYEQSNDELNRYAAEIANAVDREPRAETLRAVQRHVLEQALFIPTSQLLQRIYVQSPKLRGEVYSGAAYPLYYGSWLER</sequence>
<comment type="similarity">
    <text evidence="2">Belongs to the bacterial solute-binding protein 5 family.</text>
</comment>
<dbReference type="InterPro" id="IPR039424">
    <property type="entry name" value="SBP_5"/>
</dbReference>
<reference evidence="5 6" key="1">
    <citation type="submission" date="2019-01" db="EMBL/GenBank/DDBJ databases">
        <authorList>
            <person name="Chen W.-M."/>
        </authorList>
    </citation>
    <scope>NUCLEOTIDE SEQUENCE [LARGE SCALE GENOMIC DNA]</scope>
    <source>
        <strain evidence="5 6">CCP-6</strain>
    </source>
</reference>
<proteinExistence type="inferred from homology"/>
<accession>A0A437M1P0</accession>
<gene>
    <name evidence="5" type="ORF">EOD42_21955</name>
</gene>
<evidence type="ECO:0000313" key="6">
    <source>
        <dbReference type="Proteomes" id="UP000282957"/>
    </source>
</evidence>
<dbReference type="Gene3D" id="3.40.190.10">
    <property type="entry name" value="Periplasmic binding protein-like II"/>
    <property type="match status" value="1"/>
</dbReference>
<dbReference type="PANTHER" id="PTHR30290:SF38">
    <property type="entry name" value="D,D-DIPEPTIDE-BINDING PERIPLASMIC PROTEIN DDPA-RELATED"/>
    <property type="match status" value="1"/>
</dbReference>
<evidence type="ECO:0000256" key="1">
    <source>
        <dbReference type="ARBA" id="ARBA00004418"/>
    </source>
</evidence>
<dbReference type="Proteomes" id="UP000282957">
    <property type="component" value="Unassembled WGS sequence"/>
</dbReference>
<dbReference type="GO" id="GO:1904680">
    <property type="term" value="F:peptide transmembrane transporter activity"/>
    <property type="evidence" value="ECO:0007669"/>
    <property type="project" value="TreeGrafter"/>
</dbReference>
<dbReference type="EMBL" id="SACL01000010">
    <property type="protein sequence ID" value="RVT91630.1"/>
    <property type="molecule type" value="Genomic_DNA"/>
</dbReference>
<name>A0A437M1P0_9PROT</name>
<feature type="domain" description="Solute-binding protein family 5" evidence="4">
    <location>
        <begin position="81"/>
        <end position="429"/>
    </location>
</feature>
<comment type="caution">
    <text evidence="5">The sequence shown here is derived from an EMBL/GenBank/DDBJ whole genome shotgun (WGS) entry which is preliminary data.</text>
</comment>
<dbReference type="RefSeq" id="WP_127789734.1">
    <property type="nucleotide sequence ID" value="NZ_SACL01000010.1"/>
</dbReference>
<comment type="subcellular location">
    <subcellularLocation>
        <location evidence="1">Periplasm</location>
    </subcellularLocation>
</comment>
<organism evidence="5 6">
    <name type="scientific">Rhodovarius crocodyli</name>
    <dbReference type="NCBI Taxonomy" id="1979269"/>
    <lineage>
        <taxon>Bacteria</taxon>
        <taxon>Pseudomonadati</taxon>
        <taxon>Pseudomonadota</taxon>
        <taxon>Alphaproteobacteria</taxon>
        <taxon>Acetobacterales</taxon>
        <taxon>Roseomonadaceae</taxon>
        <taxon>Rhodovarius</taxon>
    </lineage>
</organism>
<dbReference type="SUPFAM" id="SSF53850">
    <property type="entry name" value="Periplasmic binding protein-like II"/>
    <property type="match status" value="1"/>
</dbReference>
<keyword evidence="6" id="KW-1185">Reference proteome</keyword>
<dbReference type="Gene3D" id="3.10.105.10">
    <property type="entry name" value="Dipeptide-binding Protein, Domain 3"/>
    <property type="match status" value="1"/>
</dbReference>
<dbReference type="InterPro" id="IPR030678">
    <property type="entry name" value="Peptide/Ni-bd"/>
</dbReference>
<evidence type="ECO:0000256" key="3">
    <source>
        <dbReference type="ARBA" id="ARBA00022729"/>
    </source>
</evidence>
<dbReference type="GO" id="GO:0015833">
    <property type="term" value="P:peptide transport"/>
    <property type="evidence" value="ECO:0007669"/>
    <property type="project" value="TreeGrafter"/>
</dbReference>
<evidence type="ECO:0000259" key="4">
    <source>
        <dbReference type="Pfam" id="PF00496"/>
    </source>
</evidence>
<evidence type="ECO:0000313" key="5">
    <source>
        <dbReference type="EMBL" id="RVT91630.1"/>
    </source>
</evidence>
<dbReference type="InterPro" id="IPR000914">
    <property type="entry name" value="SBP_5_dom"/>
</dbReference>
<keyword evidence="3" id="KW-0732">Signal</keyword>
<dbReference type="AlphaFoldDB" id="A0A437M1P0"/>
<dbReference type="GO" id="GO:0043190">
    <property type="term" value="C:ATP-binding cassette (ABC) transporter complex"/>
    <property type="evidence" value="ECO:0007669"/>
    <property type="project" value="InterPro"/>
</dbReference>
<dbReference type="Pfam" id="PF00496">
    <property type="entry name" value="SBP_bac_5"/>
    <property type="match status" value="1"/>
</dbReference>
<dbReference type="CDD" id="cd08492">
    <property type="entry name" value="PBP2_NikA_DppA_OppA_like_15"/>
    <property type="match status" value="1"/>
</dbReference>
<evidence type="ECO:0000256" key="2">
    <source>
        <dbReference type="ARBA" id="ARBA00005695"/>
    </source>
</evidence>
<dbReference type="PIRSF" id="PIRSF002741">
    <property type="entry name" value="MppA"/>
    <property type="match status" value="1"/>
</dbReference>
<dbReference type="OrthoDB" id="9773508at2"/>
<protein>
    <submittedName>
        <fullName evidence="5">ABC transporter substrate-binding protein</fullName>
    </submittedName>
</protein>